<dbReference type="AlphaFoldDB" id="A0A7S2KB27"/>
<proteinExistence type="predicted"/>
<feature type="transmembrane region" description="Helical" evidence="1">
    <location>
        <begin position="233"/>
        <end position="248"/>
    </location>
</feature>
<feature type="transmembrane region" description="Helical" evidence="1">
    <location>
        <begin position="78"/>
        <end position="100"/>
    </location>
</feature>
<feature type="transmembrane region" description="Helical" evidence="1">
    <location>
        <begin position="191"/>
        <end position="212"/>
    </location>
</feature>
<feature type="transmembrane region" description="Helical" evidence="1">
    <location>
        <begin position="268"/>
        <end position="287"/>
    </location>
</feature>
<feature type="transmembrane region" description="Helical" evidence="1">
    <location>
        <begin position="151"/>
        <end position="171"/>
    </location>
</feature>
<protein>
    <submittedName>
        <fullName evidence="2">Uncharacterized protein</fullName>
    </submittedName>
</protein>
<keyword evidence="1" id="KW-0472">Membrane</keyword>
<feature type="transmembrane region" description="Helical" evidence="1">
    <location>
        <begin position="112"/>
        <end position="130"/>
    </location>
</feature>
<feature type="transmembrane region" description="Helical" evidence="1">
    <location>
        <begin position="49"/>
        <end position="66"/>
    </location>
</feature>
<evidence type="ECO:0000313" key="2">
    <source>
        <dbReference type="EMBL" id="CAD9571720.1"/>
    </source>
</evidence>
<reference evidence="2" key="1">
    <citation type="submission" date="2021-01" db="EMBL/GenBank/DDBJ databases">
        <authorList>
            <person name="Corre E."/>
            <person name="Pelletier E."/>
            <person name="Niang G."/>
            <person name="Scheremetjew M."/>
            <person name="Finn R."/>
            <person name="Kale V."/>
            <person name="Holt S."/>
            <person name="Cochrane G."/>
            <person name="Meng A."/>
            <person name="Brown T."/>
            <person name="Cohen L."/>
        </authorList>
    </citation>
    <scope>NUCLEOTIDE SEQUENCE</scope>
    <source>
        <strain evidence="2">RCC3387</strain>
    </source>
</reference>
<organism evidence="2">
    <name type="scientific">Zooxanthella nutricula</name>
    <dbReference type="NCBI Taxonomy" id="1333877"/>
    <lineage>
        <taxon>Eukaryota</taxon>
        <taxon>Sar</taxon>
        <taxon>Alveolata</taxon>
        <taxon>Dinophyceae</taxon>
        <taxon>Peridiniales</taxon>
        <taxon>Peridiniales incertae sedis</taxon>
        <taxon>Zooxanthella</taxon>
    </lineage>
</organism>
<keyword evidence="1" id="KW-0812">Transmembrane</keyword>
<name>A0A7S2KB27_9DINO</name>
<dbReference type="EMBL" id="HBGW01045047">
    <property type="protein sequence ID" value="CAD9571720.1"/>
    <property type="molecule type" value="Transcribed_RNA"/>
</dbReference>
<feature type="transmembrane region" description="Helical" evidence="1">
    <location>
        <begin position="12"/>
        <end position="37"/>
    </location>
</feature>
<evidence type="ECO:0000256" key="1">
    <source>
        <dbReference type="SAM" id="Phobius"/>
    </source>
</evidence>
<sequence length="314" mass="34868">MSPEGLVAQAQSFVHGSACTLVLPSVLVAASVLLLAYRGVTEEEHHLPLNGFLANIMLQMFPLLALKAKIYSCTDRVSLVPMVLVKTLLMHATIGVARVVSTVADPHSETIFGLPMLVDVVLLASALGLLKWEFGFTLSPVKWWSHVDVRNLVVLSVACSVLIEAYFVVLPHSWLSAKMQFYKQRLDVSKILFTTANYIDIVAFMPVVWRLYQAEDEHEDYNIGTHVSTDAKRQVRLFFAFVVAFYMWDDVVDPILTIMDEPVAMMAHAAHFMLLLDFAGFFTFQVAQPTSGGIKQSGEEVLGLLAQTDDDDNC</sequence>
<gene>
    <name evidence="2" type="ORF">BRAN1462_LOCUS28588</name>
</gene>
<keyword evidence="1" id="KW-1133">Transmembrane helix</keyword>
<accession>A0A7S2KB27</accession>